<evidence type="ECO:0000256" key="1">
    <source>
        <dbReference type="ARBA" id="ARBA00004167"/>
    </source>
</evidence>
<evidence type="ECO:0000259" key="9">
    <source>
        <dbReference type="Pfam" id="PF14416"/>
    </source>
</evidence>
<dbReference type="PANTHER" id="PTHR32285">
    <property type="entry name" value="PROTEIN TRICHOME BIREFRINGENCE-LIKE 9-RELATED"/>
    <property type="match status" value="1"/>
</dbReference>
<dbReference type="PRINTS" id="PR01217">
    <property type="entry name" value="PRICHEXTENSN"/>
</dbReference>
<dbReference type="InterPro" id="IPR029962">
    <property type="entry name" value="TBL"/>
</dbReference>
<feature type="domain" description="Trichome birefringence-like N-terminal" evidence="9">
    <location>
        <begin position="342"/>
        <end position="396"/>
    </location>
</feature>
<name>A0ABM3RUL8_SPIOL</name>
<keyword evidence="3 7" id="KW-0812">Transmembrane</keyword>
<proteinExistence type="inferred from homology"/>
<dbReference type="Pfam" id="PF14416">
    <property type="entry name" value="PMR5N"/>
    <property type="match status" value="1"/>
</dbReference>
<evidence type="ECO:0000313" key="11">
    <source>
        <dbReference type="RefSeq" id="XP_056699307.1"/>
    </source>
</evidence>
<keyword evidence="6 7" id="KW-0472">Membrane</keyword>
<evidence type="ECO:0000259" key="8">
    <source>
        <dbReference type="Pfam" id="PF13839"/>
    </source>
</evidence>
<dbReference type="Pfam" id="PF13839">
    <property type="entry name" value="PC-Esterase"/>
    <property type="match status" value="1"/>
</dbReference>
<evidence type="ECO:0000256" key="7">
    <source>
        <dbReference type="SAM" id="Phobius"/>
    </source>
</evidence>
<gene>
    <name evidence="11" type="primary">LOC110782647</name>
</gene>
<dbReference type="InterPro" id="IPR025846">
    <property type="entry name" value="TBL_N"/>
</dbReference>
<dbReference type="GeneID" id="110782647"/>
<reference evidence="10" key="1">
    <citation type="journal article" date="2021" name="Nat. Commun.">
        <title>Genomic analyses provide insights into spinach domestication and the genetic basis of agronomic traits.</title>
        <authorList>
            <person name="Cai X."/>
            <person name="Sun X."/>
            <person name="Xu C."/>
            <person name="Sun H."/>
            <person name="Wang X."/>
            <person name="Ge C."/>
            <person name="Zhang Z."/>
            <person name="Wang Q."/>
            <person name="Fei Z."/>
            <person name="Jiao C."/>
            <person name="Wang Q."/>
        </authorList>
    </citation>
    <scope>NUCLEOTIDE SEQUENCE [LARGE SCALE GENOMIC DNA]</scope>
    <source>
        <strain evidence="10">cv. Varoflay</strain>
    </source>
</reference>
<evidence type="ECO:0000313" key="10">
    <source>
        <dbReference type="Proteomes" id="UP000813463"/>
    </source>
</evidence>
<dbReference type="InterPro" id="IPR026057">
    <property type="entry name" value="TBL_C"/>
</dbReference>
<feature type="domain" description="Trichome birefringence-like C-terminal" evidence="8">
    <location>
        <begin position="397"/>
        <end position="683"/>
    </location>
</feature>
<comment type="subcellular location">
    <subcellularLocation>
        <location evidence="1">Membrane</location>
        <topology evidence="1">Single-pass membrane protein</topology>
    </subcellularLocation>
</comment>
<comment type="similarity">
    <text evidence="2">Belongs to the PC-esterase family. TBL subfamily.</text>
</comment>
<evidence type="ECO:0000256" key="3">
    <source>
        <dbReference type="ARBA" id="ARBA00022692"/>
    </source>
</evidence>
<evidence type="ECO:0000256" key="4">
    <source>
        <dbReference type="ARBA" id="ARBA00022968"/>
    </source>
</evidence>
<dbReference type="RefSeq" id="XP_056699307.1">
    <property type="nucleotide sequence ID" value="XM_056843329.1"/>
</dbReference>
<reference evidence="11" key="2">
    <citation type="submission" date="2025-08" db="UniProtKB">
        <authorList>
            <consortium name="RefSeq"/>
        </authorList>
    </citation>
    <scope>IDENTIFICATION</scope>
    <source>
        <tissue evidence="11">Leaf</tissue>
    </source>
</reference>
<accession>A0ABM3RUL8</accession>
<keyword evidence="10" id="KW-1185">Reference proteome</keyword>
<evidence type="ECO:0000256" key="2">
    <source>
        <dbReference type="ARBA" id="ARBA00007727"/>
    </source>
</evidence>
<dbReference type="PANTHER" id="PTHR32285:SF38">
    <property type="entry name" value="OS01G0614300 PROTEIN"/>
    <property type="match status" value="1"/>
</dbReference>
<dbReference type="Proteomes" id="UP000813463">
    <property type="component" value="Chromosome 4"/>
</dbReference>
<keyword evidence="5 7" id="KW-1133">Transmembrane helix</keyword>
<protein>
    <submittedName>
        <fullName evidence="11">Protein trichome birefringence-like 4 isoform X1</fullName>
    </submittedName>
</protein>
<evidence type="ECO:0000256" key="5">
    <source>
        <dbReference type="ARBA" id="ARBA00022989"/>
    </source>
</evidence>
<feature type="transmembrane region" description="Helical" evidence="7">
    <location>
        <begin position="12"/>
        <end position="31"/>
    </location>
</feature>
<evidence type="ECO:0000256" key="6">
    <source>
        <dbReference type="ARBA" id="ARBA00023136"/>
    </source>
</evidence>
<organism evidence="10 11">
    <name type="scientific">Spinacia oleracea</name>
    <name type="common">Spinach</name>
    <dbReference type="NCBI Taxonomy" id="3562"/>
    <lineage>
        <taxon>Eukaryota</taxon>
        <taxon>Viridiplantae</taxon>
        <taxon>Streptophyta</taxon>
        <taxon>Embryophyta</taxon>
        <taxon>Tracheophyta</taxon>
        <taxon>Spermatophyta</taxon>
        <taxon>Magnoliopsida</taxon>
        <taxon>eudicotyledons</taxon>
        <taxon>Gunneridae</taxon>
        <taxon>Pentapetalae</taxon>
        <taxon>Caryophyllales</taxon>
        <taxon>Chenopodiaceae</taxon>
        <taxon>Chenopodioideae</taxon>
        <taxon>Anserineae</taxon>
        <taxon>Spinacia</taxon>
    </lineage>
</organism>
<sequence>MELISTIKDTWKIFLLGGIISCFMLLLLLHANNENASLNPGHARTSVVGNFPQLSGESEAITSSSSSMVADDINPSIFTTSTMIAKAPEPSIFSTPSPPPLPSNFVKAPEPSIFSTPSPPPLPSNFVKAPEPSIFTISSPPPLPSNFVKAPKPSIFSTPSPPPLPSNFVKAPKPSIFTISSPPPLPSNFVKAPEPSIFSTPSPPPLPSNFVKAPEPSIFSTPSPPPLPSNFVKAPEPSIFSTPSPPPLPSNFVKAPEPSIFSTPSPPPLPSNFVKAPEPSIFSTPSPPPLPTNFVKTPEPSIFTTSSPPPLASNIFEAPKSTVFTTPSTPSENLNAPKKAEKKCNIYDGRWVYKADAEPSYCPLKCPFVEEKMSCKKNGRPDLEYEKWVWKPRDCDIPMLNGTDLVERFRNKRIVLVGDSLNRNMWESLCCTLYSHIPYPSLKAQIYYENLHGRTFLKVKEDYNFTIEFIWSPFFVELNKTHESGKKVLVLDKLVNPELWLNADVLIFNSGHHWNQMPPKKAWDIFEYKGKLIEKLPLHQALTRALRTWSNWMETNIDPKKTTVFFRSVSVEHISAFYKQHCGSRTQPMRDDEPYKFIFPRNLMHVIENVIKGMKNTQVKYMNITKSTEYRIDAHPSIYRFNDWKIRTINSNKNDKRYQPITPDCGHWCLPGVPDTWNRLLYASLFFDNYVDVSTS</sequence>
<keyword evidence="4" id="KW-0735">Signal-anchor</keyword>